<dbReference type="Proteomes" id="UP001231189">
    <property type="component" value="Unassembled WGS sequence"/>
</dbReference>
<dbReference type="PANTHER" id="PTHR31045:SF3">
    <property type="entry name" value="OS12G0109700 PROTEIN"/>
    <property type="match status" value="1"/>
</dbReference>
<dbReference type="AlphaFoldDB" id="A0AAD8VYZ9"/>
<dbReference type="Pfam" id="PF11204">
    <property type="entry name" value="DUF2985"/>
    <property type="match status" value="1"/>
</dbReference>
<dbReference type="PANTHER" id="PTHR31045">
    <property type="entry name" value="PLAC8 FAMILY PROTEIN-RELATED"/>
    <property type="match status" value="1"/>
</dbReference>
<feature type="chain" id="PRO_5042113663" evidence="2">
    <location>
        <begin position="28"/>
        <end position="162"/>
    </location>
</feature>
<proteinExistence type="predicted"/>
<dbReference type="InterPro" id="IPR021369">
    <property type="entry name" value="DUF2985"/>
</dbReference>
<evidence type="ECO:0000313" key="4">
    <source>
        <dbReference type="Proteomes" id="UP001231189"/>
    </source>
</evidence>
<dbReference type="EMBL" id="JAUUTY010000005">
    <property type="protein sequence ID" value="KAK1629295.1"/>
    <property type="molecule type" value="Genomic_DNA"/>
</dbReference>
<evidence type="ECO:0000256" key="1">
    <source>
        <dbReference type="SAM" id="MobiDB-lite"/>
    </source>
</evidence>
<reference evidence="3" key="1">
    <citation type="submission" date="2023-07" db="EMBL/GenBank/DDBJ databases">
        <title>A chromosome-level genome assembly of Lolium multiflorum.</title>
        <authorList>
            <person name="Chen Y."/>
            <person name="Copetti D."/>
            <person name="Kolliker R."/>
            <person name="Studer B."/>
        </authorList>
    </citation>
    <scope>NUCLEOTIDE SEQUENCE</scope>
    <source>
        <strain evidence="3">02402/16</strain>
        <tissue evidence="3">Leaf</tissue>
    </source>
</reference>
<protein>
    <submittedName>
        <fullName evidence="3">Uncharacterized protein</fullName>
    </submittedName>
</protein>
<accession>A0AAD8VYZ9</accession>
<feature type="region of interest" description="Disordered" evidence="1">
    <location>
        <begin position="76"/>
        <end position="103"/>
    </location>
</feature>
<feature type="signal peptide" evidence="2">
    <location>
        <begin position="1"/>
        <end position="27"/>
    </location>
</feature>
<keyword evidence="4" id="KW-1185">Reference proteome</keyword>
<sequence length="162" mass="17612">MDASGRMMALLLLGLLNGAFLAPAARSHSMEVNNQVLNALFTLMSLYQHPTLVHHPFLLCRWRLSADAVGACLPTPPAPARRREPSMRGRARAHGRPRGAAPPHRRLPARALLALLVLRWEHPPRARRDGFTVAGVPAPVIAVVYTMCSPLESDPSGDLDAP</sequence>
<organism evidence="3 4">
    <name type="scientific">Lolium multiflorum</name>
    <name type="common">Italian ryegrass</name>
    <name type="synonym">Lolium perenne subsp. multiflorum</name>
    <dbReference type="NCBI Taxonomy" id="4521"/>
    <lineage>
        <taxon>Eukaryota</taxon>
        <taxon>Viridiplantae</taxon>
        <taxon>Streptophyta</taxon>
        <taxon>Embryophyta</taxon>
        <taxon>Tracheophyta</taxon>
        <taxon>Spermatophyta</taxon>
        <taxon>Magnoliopsida</taxon>
        <taxon>Liliopsida</taxon>
        <taxon>Poales</taxon>
        <taxon>Poaceae</taxon>
        <taxon>BOP clade</taxon>
        <taxon>Pooideae</taxon>
        <taxon>Poodae</taxon>
        <taxon>Poeae</taxon>
        <taxon>Poeae Chloroplast Group 2 (Poeae type)</taxon>
        <taxon>Loliodinae</taxon>
        <taxon>Loliinae</taxon>
        <taxon>Lolium</taxon>
    </lineage>
</organism>
<evidence type="ECO:0000313" key="3">
    <source>
        <dbReference type="EMBL" id="KAK1629295.1"/>
    </source>
</evidence>
<name>A0AAD8VYZ9_LOLMU</name>
<evidence type="ECO:0000256" key="2">
    <source>
        <dbReference type="SAM" id="SignalP"/>
    </source>
</evidence>
<feature type="compositionally biased region" description="Basic residues" evidence="1">
    <location>
        <begin position="89"/>
        <end position="103"/>
    </location>
</feature>
<gene>
    <name evidence="3" type="ORF">QYE76_003610</name>
</gene>
<comment type="caution">
    <text evidence="3">The sequence shown here is derived from an EMBL/GenBank/DDBJ whole genome shotgun (WGS) entry which is preliminary data.</text>
</comment>
<dbReference type="GO" id="GO:0009975">
    <property type="term" value="F:cyclase activity"/>
    <property type="evidence" value="ECO:0007669"/>
    <property type="project" value="TreeGrafter"/>
</dbReference>
<keyword evidence="2" id="KW-0732">Signal</keyword>
<dbReference type="GO" id="GO:0051762">
    <property type="term" value="P:sesquiterpene biosynthetic process"/>
    <property type="evidence" value="ECO:0007669"/>
    <property type="project" value="TreeGrafter"/>
</dbReference>